<feature type="compositionally biased region" description="Polar residues" evidence="1">
    <location>
        <begin position="1"/>
        <end position="18"/>
    </location>
</feature>
<evidence type="ECO:0008006" key="4">
    <source>
        <dbReference type="Google" id="ProtNLM"/>
    </source>
</evidence>
<sequence>MSTHPKPSDRPATTSPTDLENLGAQLSKVLNRFNELSIEMMPQRRVIDQLVAGGTSGEQHEPLPPGQSEPQPMFLSYTQTAVTSQVINPPEKAFTYPTHGPPPTYAPHIQTNPPHVQIPQNYPPITMSMPFEPQGPHYYSTAEPFTLDTATQGKAEARESSVPVDKNVLKRLDRFEEFIRKSQGLRKQGGQDYNELCLFPDMQLPVGFKVSKFTKYDGTGNPKTHLRMFTNKLGRPIDDENLPVRLFPESLKGDALDWYSNLKPKDMRSWMNLSTAFRLLITWKSMMRAGKIVNVSALKSQLEAMQSQSSSSKKSQFKKKDEEASFIGTVPPKTYPKGFPIGYDPQSFCAYHSRAPGHSTANCWALKHKIQDMIETGDIVLTRKDEQRPSVSNNPLPTHKDTVGAITIEEEIEEPTQYIVDETEIMGVIGEPFILEEEAFEIKENTDPFILEVIPFEYEPSELVVLELPEQAPVLNLQEVPWNYSEPMLLIGGEEIPQQEASAITRSGRIVGEPAVDEPAKAKESATPTRPTVTEEEAFNFLKILKKIEYKVIEKLDKILAQISMLNLLMTSELHRAALLKVLNEAQVPKNIPVDKFTNIVEHVWAYNQISFSDEDLTAEGIGHNKALYISIRCNGKLLPRVLIDNGFALNICLWNTLVKLGV</sequence>
<dbReference type="PANTHER" id="PTHR32108">
    <property type="entry name" value="DNA-DIRECTED RNA POLYMERASE SUBUNIT ALPHA"/>
    <property type="match status" value="1"/>
</dbReference>
<dbReference type="Proteomes" id="UP001652660">
    <property type="component" value="Chromosome 6c"/>
</dbReference>
<reference evidence="3" key="1">
    <citation type="submission" date="2025-08" db="UniProtKB">
        <authorList>
            <consortium name="RefSeq"/>
        </authorList>
    </citation>
    <scope>IDENTIFICATION</scope>
    <source>
        <tissue evidence="3">Leaves</tissue>
    </source>
</reference>
<name>A0ABM4UQW9_COFAR</name>
<organism evidence="2 3">
    <name type="scientific">Coffea arabica</name>
    <name type="common">Arabian coffee</name>
    <dbReference type="NCBI Taxonomy" id="13443"/>
    <lineage>
        <taxon>Eukaryota</taxon>
        <taxon>Viridiplantae</taxon>
        <taxon>Streptophyta</taxon>
        <taxon>Embryophyta</taxon>
        <taxon>Tracheophyta</taxon>
        <taxon>Spermatophyta</taxon>
        <taxon>Magnoliopsida</taxon>
        <taxon>eudicotyledons</taxon>
        <taxon>Gunneridae</taxon>
        <taxon>Pentapetalae</taxon>
        <taxon>asterids</taxon>
        <taxon>lamiids</taxon>
        <taxon>Gentianales</taxon>
        <taxon>Rubiaceae</taxon>
        <taxon>Ixoroideae</taxon>
        <taxon>Gardenieae complex</taxon>
        <taxon>Bertiereae - Coffeeae clade</taxon>
        <taxon>Coffeeae</taxon>
        <taxon>Coffea</taxon>
    </lineage>
</organism>
<feature type="region of interest" description="Disordered" evidence="1">
    <location>
        <begin position="1"/>
        <end position="21"/>
    </location>
</feature>
<dbReference type="GeneID" id="140008723"/>
<evidence type="ECO:0000313" key="3">
    <source>
        <dbReference type="RefSeq" id="XP_071909680.1"/>
    </source>
</evidence>
<protein>
    <recommendedName>
        <fullName evidence="4">Retrotransposon gag domain-containing protein</fullName>
    </recommendedName>
</protein>
<accession>A0ABM4UQW9</accession>
<keyword evidence="2" id="KW-1185">Reference proteome</keyword>
<proteinExistence type="predicted"/>
<evidence type="ECO:0000256" key="1">
    <source>
        <dbReference type="SAM" id="MobiDB-lite"/>
    </source>
</evidence>
<dbReference type="RefSeq" id="XP_071909680.1">
    <property type="nucleotide sequence ID" value="XM_072053579.1"/>
</dbReference>
<evidence type="ECO:0000313" key="2">
    <source>
        <dbReference type="Proteomes" id="UP001652660"/>
    </source>
</evidence>
<dbReference type="PANTHER" id="PTHR32108:SF9">
    <property type="entry name" value="REVERSE TRANSCRIPTASE RNASE H-LIKE DOMAIN-CONTAINING PROTEIN"/>
    <property type="match status" value="1"/>
</dbReference>
<gene>
    <name evidence="3" type="primary">LOC140008723</name>
</gene>